<proteinExistence type="inferred from homology"/>
<evidence type="ECO:0000256" key="3">
    <source>
        <dbReference type="ARBA" id="ARBA00022832"/>
    </source>
</evidence>
<gene>
    <name evidence="8" type="ORF">Ssi02_09120</name>
</gene>
<feature type="domain" description="AMP-binding enzyme C-terminal" evidence="7">
    <location>
        <begin position="488"/>
        <end position="606"/>
    </location>
</feature>
<dbReference type="Pfam" id="PF00501">
    <property type="entry name" value="AMP-binding"/>
    <property type="match status" value="1"/>
</dbReference>
<keyword evidence="3" id="KW-0276">Fatty acid metabolism</keyword>
<dbReference type="GO" id="GO:0071766">
    <property type="term" value="P:Actinobacterium-type cell wall biogenesis"/>
    <property type="evidence" value="ECO:0007669"/>
    <property type="project" value="UniProtKB-ARBA"/>
</dbReference>
<feature type="region of interest" description="Disordered" evidence="5">
    <location>
        <begin position="1"/>
        <end position="30"/>
    </location>
</feature>
<evidence type="ECO:0000256" key="5">
    <source>
        <dbReference type="SAM" id="MobiDB-lite"/>
    </source>
</evidence>
<feature type="domain" description="AMP-dependent synthetase/ligase" evidence="6">
    <location>
        <begin position="54"/>
        <end position="440"/>
    </location>
</feature>
<feature type="compositionally biased region" description="Polar residues" evidence="5">
    <location>
        <begin position="1"/>
        <end position="23"/>
    </location>
</feature>
<dbReference type="AlphaFoldDB" id="A0A919RB30"/>
<evidence type="ECO:0000313" key="9">
    <source>
        <dbReference type="Proteomes" id="UP000606172"/>
    </source>
</evidence>
<evidence type="ECO:0000256" key="1">
    <source>
        <dbReference type="ARBA" id="ARBA00006432"/>
    </source>
</evidence>
<dbReference type="InterPro" id="IPR042099">
    <property type="entry name" value="ANL_N_sf"/>
</dbReference>
<dbReference type="GO" id="GO:0070566">
    <property type="term" value="F:adenylyltransferase activity"/>
    <property type="evidence" value="ECO:0007669"/>
    <property type="project" value="TreeGrafter"/>
</dbReference>
<evidence type="ECO:0000313" key="8">
    <source>
        <dbReference type="EMBL" id="GII90681.1"/>
    </source>
</evidence>
<protein>
    <submittedName>
        <fullName evidence="8">Fatty-acid--CoA ligase</fullName>
    </submittedName>
</protein>
<organism evidence="8 9">
    <name type="scientific">Sinosporangium siamense</name>
    <dbReference type="NCBI Taxonomy" id="1367973"/>
    <lineage>
        <taxon>Bacteria</taxon>
        <taxon>Bacillati</taxon>
        <taxon>Actinomycetota</taxon>
        <taxon>Actinomycetes</taxon>
        <taxon>Streptosporangiales</taxon>
        <taxon>Streptosporangiaceae</taxon>
        <taxon>Sinosporangium</taxon>
    </lineage>
</organism>
<dbReference type="EMBL" id="BOOW01000006">
    <property type="protein sequence ID" value="GII90681.1"/>
    <property type="molecule type" value="Genomic_DNA"/>
</dbReference>
<dbReference type="InterPro" id="IPR045851">
    <property type="entry name" value="AMP-bd_C_sf"/>
</dbReference>
<evidence type="ECO:0000256" key="4">
    <source>
        <dbReference type="ARBA" id="ARBA00023098"/>
    </source>
</evidence>
<dbReference type="SUPFAM" id="SSF56801">
    <property type="entry name" value="Acetyl-CoA synthetase-like"/>
    <property type="match status" value="1"/>
</dbReference>
<dbReference type="Gene3D" id="3.40.50.12780">
    <property type="entry name" value="N-terminal domain of ligase-like"/>
    <property type="match status" value="1"/>
</dbReference>
<accession>A0A919RB30</accession>
<dbReference type="InterPro" id="IPR040097">
    <property type="entry name" value="FAAL/FAAC"/>
</dbReference>
<name>A0A919RB30_9ACTN</name>
<comment type="caution">
    <text evidence="8">The sequence shown here is derived from an EMBL/GenBank/DDBJ whole genome shotgun (WGS) entry which is preliminary data.</text>
</comment>
<dbReference type="CDD" id="cd05931">
    <property type="entry name" value="FAAL"/>
    <property type="match status" value="1"/>
</dbReference>
<dbReference type="InterPro" id="IPR000873">
    <property type="entry name" value="AMP-dep_synth/lig_dom"/>
</dbReference>
<comment type="similarity">
    <text evidence="1">Belongs to the ATP-dependent AMP-binding enzyme family.</text>
</comment>
<dbReference type="Proteomes" id="UP000606172">
    <property type="component" value="Unassembled WGS sequence"/>
</dbReference>
<dbReference type="GO" id="GO:0016874">
    <property type="term" value="F:ligase activity"/>
    <property type="evidence" value="ECO:0007669"/>
    <property type="project" value="UniProtKB-KW"/>
</dbReference>
<reference evidence="8" key="1">
    <citation type="submission" date="2021-01" db="EMBL/GenBank/DDBJ databases">
        <title>Whole genome shotgun sequence of Sinosporangium siamense NBRC 109515.</title>
        <authorList>
            <person name="Komaki H."/>
            <person name="Tamura T."/>
        </authorList>
    </citation>
    <scope>NUCLEOTIDE SEQUENCE</scope>
    <source>
        <strain evidence="8">NBRC 109515</strain>
    </source>
</reference>
<dbReference type="Gene3D" id="3.30.300.30">
    <property type="match status" value="1"/>
</dbReference>
<keyword evidence="9" id="KW-1185">Reference proteome</keyword>
<dbReference type="GO" id="GO:0006633">
    <property type="term" value="P:fatty acid biosynthetic process"/>
    <property type="evidence" value="ECO:0007669"/>
    <property type="project" value="TreeGrafter"/>
</dbReference>
<evidence type="ECO:0000256" key="2">
    <source>
        <dbReference type="ARBA" id="ARBA00022598"/>
    </source>
</evidence>
<evidence type="ECO:0000259" key="6">
    <source>
        <dbReference type="Pfam" id="PF00501"/>
    </source>
</evidence>
<dbReference type="FunFam" id="3.40.50.12780:FF:000013">
    <property type="entry name" value="Long-chain-fatty-acid--AMP ligase FadD32"/>
    <property type="match status" value="1"/>
</dbReference>
<dbReference type="PANTHER" id="PTHR22754">
    <property type="entry name" value="DISCO-INTERACTING PROTEIN 2 DIP2 -RELATED"/>
    <property type="match status" value="1"/>
</dbReference>
<dbReference type="GO" id="GO:0005886">
    <property type="term" value="C:plasma membrane"/>
    <property type="evidence" value="ECO:0007669"/>
    <property type="project" value="TreeGrafter"/>
</dbReference>
<dbReference type="PANTHER" id="PTHR22754:SF32">
    <property type="entry name" value="DISCO-INTERACTING PROTEIN 2"/>
    <property type="match status" value="1"/>
</dbReference>
<keyword evidence="4" id="KW-0443">Lipid metabolism</keyword>
<sequence>MSTDIGVSQDSDTTIQGPVSGASSDHRPPRHLGDAVRYFAEVSGNSPAVTFLDYGIRRGSGTREGGTATTLTYAQLDRRARAVAAELQFRCAPGARVAVLCRQGLDYVVAFLACDYAGVVAVPLYAPESMRANDRLSSAMGDCLPTCVLTTTTAHTAVAGVLDRMDRKPSHVIDVDVVAAGSGAAWRRRDLPPGSPACLQYTSGSTRTPAGVRVTRENMAVAVEQLYAHFPAATVVSWLPFFHDFGLICGIVAPLSAGAHAVHLSPMAFIQDPSRWLRAISDHRADWSVTPPSTLLHCVRRVTEEQKRTLDLSCLRTISVAAEPVYAEVTEAFAAAFASCGMAPAVPTPCYGLAEATLPVTGTPVGEGVTDRHIDRVALGEGRAVLCAAGAPGAVRLVDCGPPHAGVTVRIVDPGDNRAKREGEVGEIWVSGPNVADGYWGRPERSAEVFAGRLLNPDGTESEGSWLRTGDLGFLLDGRLHVAGRVKDLIIIRGRNHYPEDIESTVLAASPVDSAAAFAVKAGGGDADAGTGGAEHLIVLIESTRETLDAGEDERREIVQSLRSEISRHHGLIAHDVIMVRRGALPRTTSGKVRRGACREMYLRGEFGQGGR</sequence>
<dbReference type="InterPro" id="IPR025110">
    <property type="entry name" value="AMP-bd_C"/>
</dbReference>
<dbReference type="Pfam" id="PF23024">
    <property type="entry name" value="AMP-dom_DIP2-like"/>
    <property type="match status" value="1"/>
</dbReference>
<keyword evidence="2 8" id="KW-0436">Ligase</keyword>
<dbReference type="RefSeq" id="WP_204021237.1">
    <property type="nucleotide sequence ID" value="NZ_BOOW01000006.1"/>
</dbReference>
<evidence type="ECO:0000259" key="7">
    <source>
        <dbReference type="Pfam" id="PF23024"/>
    </source>
</evidence>